<accession>A0A9D4IB42</accession>
<dbReference type="Proteomes" id="UP000828390">
    <property type="component" value="Unassembled WGS sequence"/>
</dbReference>
<dbReference type="EMBL" id="JAIWYP010000010">
    <property type="protein sequence ID" value="KAH3755065.1"/>
    <property type="molecule type" value="Genomic_DNA"/>
</dbReference>
<organism evidence="1 2">
    <name type="scientific">Dreissena polymorpha</name>
    <name type="common">Zebra mussel</name>
    <name type="synonym">Mytilus polymorpha</name>
    <dbReference type="NCBI Taxonomy" id="45954"/>
    <lineage>
        <taxon>Eukaryota</taxon>
        <taxon>Metazoa</taxon>
        <taxon>Spiralia</taxon>
        <taxon>Lophotrochozoa</taxon>
        <taxon>Mollusca</taxon>
        <taxon>Bivalvia</taxon>
        <taxon>Autobranchia</taxon>
        <taxon>Heteroconchia</taxon>
        <taxon>Euheterodonta</taxon>
        <taxon>Imparidentia</taxon>
        <taxon>Neoheterodontei</taxon>
        <taxon>Myida</taxon>
        <taxon>Dreissenoidea</taxon>
        <taxon>Dreissenidae</taxon>
        <taxon>Dreissena</taxon>
    </lineage>
</organism>
<sequence>MRNHNNQGHSDGRENEVSLYISQLLPFMEVHAGPARISGSCLVDLPQDPHQLLLGKRACRPPICVPMSASVERSYTQWSWEGIHVYRKHTR</sequence>
<dbReference type="AlphaFoldDB" id="A0A9D4IB42"/>
<reference evidence="1" key="2">
    <citation type="submission" date="2020-11" db="EMBL/GenBank/DDBJ databases">
        <authorList>
            <person name="McCartney M.A."/>
            <person name="Auch B."/>
            <person name="Kono T."/>
            <person name="Mallez S."/>
            <person name="Becker A."/>
            <person name="Gohl D.M."/>
            <person name="Silverstein K.A.T."/>
            <person name="Koren S."/>
            <person name="Bechman K.B."/>
            <person name="Herman A."/>
            <person name="Abrahante J.E."/>
            <person name="Garbe J."/>
        </authorList>
    </citation>
    <scope>NUCLEOTIDE SEQUENCE</scope>
    <source>
        <strain evidence="1">Duluth1</strain>
        <tissue evidence="1">Whole animal</tissue>
    </source>
</reference>
<name>A0A9D4IB42_DREPO</name>
<comment type="caution">
    <text evidence="1">The sequence shown here is derived from an EMBL/GenBank/DDBJ whole genome shotgun (WGS) entry which is preliminary data.</text>
</comment>
<reference evidence="1" key="1">
    <citation type="journal article" date="2019" name="bioRxiv">
        <title>The Genome of the Zebra Mussel, Dreissena polymorpha: A Resource for Invasive Species Research.</title>
        <authorList>
            <person name="McCartney M.A."/>
            <person name="Auch B."/>
            <person name="Kono T."/>
            <person name="Mallez S."/>
            <person name="Zhang Y."/>
            <person name="Obille A."/>
            <person name="Becker A."/>
            <person name="Abrahante J.E."/>
            <person name="Garbe J."/>
            <person name="Badalamenti J.P."/>
            <person name="Herman A."/>
            <person name="Mangelson H."/>
            <person name="Liachko I."/>
            <person name="Sullivan S."/>
            <person name="Sone E.D."/>
            <person name="Koren S."/>
            <person name="Silverstein K.A.T."/>
            <person name="Beckman K.B."/>
            <person name="Gohl D.M."/>
        </authorList>
    </citation>
    <scope>NUCLEOTIDE SEQUENCE</scope>
    <source>
        <strain evidence="1">Duluth1</strain>
        <tissue evidence="1">Whole animal</tissue>
    </source>
</reference>
<protein>
    <submittedName>
        <fullName evidence="1">Uncharacterized protein</fullName>
    </submittedName>
</protein>
<evidence type="ECO:0000313" key="1">
    <source>
        <dbReference type="EMBL" id="KAH3755065.1"/>
    </source>
</evidence>
<evidence type="ECO:0000313" key="2">
    <source>
        <dbReference type="Proteomes" id="UP000828390"/>
    </source>
</evidence>
<keyword evidence="2" id="KW-1185">Reference proteome</keyword>
<gene>
    <name evidence="1" type="ORF">DPMN_189748</name>
</gene>
<proteinExistence type="predicted"/>